<evidence type="ECO:0000256" key="2">
    <source>
        <dbReference type="ARBA" id="ARBA00022448"/>
    </source>
</evidence>
<dbReference type="InterPro" id="IPR039426">
    <property type="entry name" value="TonB-dep_rcpt-like"/>
</dbReference>
<dbReference type="InterPro" id="IPR010917">
    <property type="entry name" value="TonB_rcpt_CS"/>
</dbReference>
<dbReference type="Pfam" id="PF07715">
    <property type="entry name" value="Plug"/>
    <property type="match status" value="1"/>
</dbReference>
<organism evidence="17 18">
    <name type="scientific">Halioglobus maricola</name>
    <dbReference type="NCBI Taxonomy" id="2601894"/>
    <lineage>
        <taxon>Bacteria</taxon>
        <taxon>Pseudomonadati</taxon>
        <taxon>Pseudomonadota</taxon>
        <taxon>Gammaproteobacteria</taxon>
        <taxon>Cellvibrionales</taxon>
        <taxon>Halieaceae</taxon>
        <taxon>Halioglobus</taxon>
    </lineage>
</organism>
<evidence type="ECO:0000256" key="1">
    <source>
        <dbReference type="ARBA" id="ARBA00004571"/>
    </source>
</evidence>
<feature type="domain" description="TonB-dependent receptor-like beta-barrel" evidence="15">
    <location>
        <begin position="251"/>
        <end position="720"/>
    </location>
</feature>
<dbReference type="PANTHER" id="PTHR32552">
    <property type="entry name" value="FERRICHROME IRON RECEPTOR-RELATED"/>
    <property type="match status" value="1"/>
</dbReference>
<keyword evidence="9 14" id="KW-0798">TonB box</keyword>
<evidence type="ECO:0000256" key="4">
    <source>
        <dbReference type="ARBA" id="ARBA00022496"/>
    </source>
</evidence>
<dbReference type="EMBL" id="CP036422">
    <property type="protein sequence ID" value="QFU75424.1"/>
    <property type="molecule type" value="Genomic_DNA"/>
</dbReference>
<dbReference type="InterPro" id="IPR012910">
    <property type="entry name" value="Plug_dom"/>
</dbReference>
<keyword evidence="7" id="KW-0408">Iron</keyword>
<proteinExistence type="inferred from homology"/>
<dbReference type="InterPro" id="IPR000531">
    <property type="entry name" value="Beta-barrel_TonB"/>
</dbReference>
<evidence type="ECO:0000256" key="8">
    <source>
        <dbReference type="ARBA" id="ARBA00023065"/>
    </source>
</evidence>
<evidence type="ECO:0000256" key="3">
    <source>
        <dbReference type="ARBA" id="ARBA00022452"/>
    </source>
</evidence>
<evidence type="ECO:0000259" key="15">
    <source>
        <dbReference type="Pfam" id="PF00593"/>
    </source>
</evidence>
<dbReference type="GO" id="GO:0006826">
    <property type="term" value="P:iron ion transport"/>
    <property type="evidence" value="ECO:0007669"/>
    <property type="project" value="UniProtKB-KW"/>
</dbReference>
<evidence type="ECO:0000256" key="13">
    <source>
        <dbReference type="PROSITE-ProRule" id="PRU10144"/>
    </source>
</evidence>
<dbReference type="PANTHER" id="PTHR32552:SF81">
    <property type="entry name" value="TONB-DEPENDENT OUTER MEMBRANE RECEPTOR"/>
    <property type="match status" value="1"/>
</dbReference>
<comment type="subcellular location">
    <subcellularLocation>
        <location evidence="1 12">Cell outer membrane</location>
        <topology evidence="1 12">Multi-pass membrane protein</topology>
    </subcellularLocation>
</comment>
<keyword evidence="8" id="KW-0406">Ion transport</keyword>
<feature type="domain" description="TonB-dependent receptor plug" evidence="16">
    <location>
        <begin position="52"/>
        <end position="158"/>
    </location>
</feature>
<dbReference type="GO" id="GO:0009279">
    <property type="term" value="C:cell outer membrane"/>
    <property type="evidence" value="ECO:0007669"/>
    <property type="project" value="UniProtKB-SubCell"/>
</dbReference>
<dbReference type="SUPFAM" id="SSF56935">
    <property type="entry name" value="Porins"/>
    <property type="match status" value="1"/>
</dbReference>
<sequence>MEGSDPMSITNLKIPYKVSPPLVAVLALVASPTYGQALEEIIVTAQKRVESAQEIPLTVAVVSGETLDQFSINNATDLANSVPGLEISPAPQGLSSPKIRGLGTGVGAENMEQSVGLFLDGVWTGKTRDLQSALFDVGRIEVIKGTQTSQLGKNTSLGAIMVMSKRPEDENGGFAQAEYDFELGSTILSGAGNIATDFGNYRLAVNLVQEEGFVENQRVGGDDPEREQNSVRISGLWNPGDRATIYASYTYDDRDVTGMSFEVSEDPTGWYEGLTGDTDTSLNNKRKTWTSYASDGKDFDEQEGHRAVLEFAYDVNDSLDFTSLTGYSEYDNTRFFDADFSTLDYLEQYKETEFDQFSQEFRLNGTAFDEVLDYVAGFYYMENHFESYQHTNFMDTGVFIPVPVAPGIYAATGPASGPSQYEQDIETWSVYGNGAFQLGDRWRLTLGIRYTDETKDLENWSSIYDEDESSFYFGLDPENGVFLPIPPAALPPGAPATFYEIVSAPFESTDLPWDEDNIDGSINLQYQFDSGNVYASWARGSKSGGYSTSAGPDADPFDTEEAETVELGFKSELLDGELRLNAALFHTEIDNFQSVQFVGTGFQSSAIPVETQGFEFESLWAATANLTMGLAATYADAERTDTGFTPAGAPEWTASLSVDHGMDLGSNYELRTNALVNYSGEEFTQGMETYEAPSLVLVDLRVALSPINSQWELALMARNLLDEQKFVFGFPFPVLGATYGTSLGSLNRPRTVAIQARYNF</sequence>
<dbReference type="Proteomes" id="UP000326287">
    <property type="component" value="Chromosome"/>
</dbReference>
<evidence type="ECO:0000256" key="12">
    <source>
        <dbReference type="PROSITE-ProRule" id="PRU01360"/>
    </source>
</evidence>
<keyword evidence="10 12" id="KW-0472">Membrane</keyword>
<dbReference type="Gene3D" id="2.40.170.20">
    <property type="entry name" value="TonB-dependent receptor, beta-barrel domain"/>
    <property type="match status" value="1"/>
</dbReference>
<evidence type="ECO:0000256" key="14">
    <source>
        <dbReference type="RuleBase" id="RU003357"/>
    </source>
</evidence>
<evidence type="ECO:0000256" key="11">
    <source>
        <dbReference type="ARBA" id="ARBA00023237"/>
    </source>
</evidence>
<dbReference type="InterPro" id="IPR036942">
    <property type="entry name" value="Beta-barrel_TonB_sf"/>
</dbReference>
<keyword evidence="17" id="KW-0675">Receptor</keyword>
<keyword evidence="11 12" id="KW-0998">Cell outer membrane</keyword>
<evidence type="ECO:0000313" key="18">
    <source>
        <dbReference type="Proteomes" id="UP000326287"/>
    </source>
</evidence>
<dbReference type="PROSITE" id="PS52016">
    <property type="entry name" value="TONB_DEPENDENT_REC_3"/>
    <property type="match status" value="1"/>
</dbReference>
<keyword evidence="5 12" id="KW-0812">Transmembrane</keyword>
<comment type="similarity">
    <text evidence="12 14">Belongs to the TonB-dependent receptor family.</text>
</comment>
<dbReference type="PROSITE" id="PS01156">
    <property type="entry name" value="TONB_DEPENDENT_REC_2"/>
    <property type="match status" value="1"/>
</dbReference>
<keyword evidence="4" id="KW-0410">Iron transport</keyword>
<evidence type="ECO:0000256" key="10">
    <source>
        <dbReference type="ARBA" id="ARBA00023136"/>
    </source>
</evidence>
<reference evidence="17 18" key="1">
    <citation type="submission" date="2019-02" db="EMBL/GenBank/DDBJ databases">
        <authorList>
            <person name="Li S.-H."/>
        </authorList>
    </citation>
    <scope>NUCLEOTIDE SEQUENCE [LARGE SCALE GENOMIC DNA]</scope>
    <source>
        <strain evidence="17 18">IMCC14385</strain>
    </source>
</reference>
<dbReference type="OrthoDB" id="7051185at2"/>
<keyword evidence="2 12" id="KW-0813">Transport</keyword>
<evidence type="ECO:0000256" key="6">
    <source>
        <dbReference type="ARBA" id="ARBA00022729"/>
    </source>
</evidence>
<dbReference type="KEGG" id="halc:EY643_07025"/>
<evidence type="ECO:0000313" key="17">
    <source>
        <dbReference type="EMBL" id="QFU75424.1"/>
    </source>
</evidence>
<dbReference type="Pfam" id="PF00593">
    <property type="entry name" value="TonB_dep_Rec_b-barrel"/>
    <property type="match status" value="1"/>
</dbReference>
<keyword evidence="18" id="KW-1185">Reference proteome</keyword>
<keyword evidence="6" id="KW-0732">Signal</keyword>
<evidence type="ECO:0000259" key="16">
    <source>
        <dbReference type="Pfam" id="PF07715"/>
    </source>
</evidence>
<feature type="short sequence motif" description="TonB C-terminal box" evidence="13">
    <location>
        <begin position="743"/>
        <end position="760"/>
    </location>
</feature>
<name>A0A5P9NJL8_9GAMM</name>
<accession>A0A5P9NJL8</accession>
<gene>
    <name evidence="17" type="ORF">EY643_07025</name>
</gene>
<keyword evidence="3 12" id="KW-1134">Transmembrane beta strand</keyword>
<protein>
    <submittedName>
        <fullName evidence="17">TonB-dependent receptor</fullName>
    </submittedName>
</protein>
<evidence type="ECO:0000256" key="7">
    <source>
        <dbReference type="ARBA" id="ARBA00023004"/>
    </source>
</evidence>
<evidence type="ECO:0000256" key="9">
    <source>
        <dbReference type="ARBA" id="ARBA00023077"/>
    </source>
</evidence>
<dbReference type="AlphaFoldDB" id="A0A5P9NJL8"/>
<evidence type="ECO:0000256" key="5">
    <source>
        <dbReference type="ARBA" id="ARBA00022692"/>
    </source>
</evidence>